<dbReference type="Proteomes" id="UP000078492">
    <property type="component" value="Unassembled WGS sequence"/>
</dbReference>
<proteinExistence type="predicted"/>
<organism evidence="2 3">
    <name type="scientific">Trachymyrmex cornetzi</name>
    <dbReference type="NCBI Taxonomy" id="471704"/>
    <lineage>
        <taxon>Eukaryota</taxon>
        <taxon>Metazoa</taxon>
        <taxon>Ecdysozoa</taxon>
        <taxon>Arthropoda</taxon>
        <taxon>Hexapoda</taxon>
        <taxon>Insecta</taxon>
        <taxon>Pterygota</taxon>
        <taxon>Neoptera</taxon>
        <taxon>Endopterygota</taxon>
        <taxon>Hymenoptera</taxon>
        <taxon>Apocrita</taxon>
        <taxon>Aculeata</taxon>
        <taxon>Formicoidea</taxon>
        <taxon>Formicidae</taxon>
        <taxon>Myrmicinae</taxon>
        <taxon>Trachymyrmex</taxon>
    </lineage>
</organism>
<reference evidence="2 3" key="1">
    <citation type="submission" date="2015-09" db="EMBL/GenBank/DDBJ databases">
        <title>Trachymyrmex cornetzi WGS genome.</title>
        <authorList>
            <person name="Nygaard S."/>
            <person name="Hu H."/>
            <person name="Boomsma J."/>
            <person name="Zhang G."/>
        </authorList>
    </citation>
    <scope>NUCLEOTIDE SEQUENCE [LARGE SCALE GENOMIC DNA]</scope>
    <source>
        <strain evidence="2">Tcor2-1</strain>
        <tissue evidence="2">Whole body</tissue>
    </source>
</reference>
<keyword evidence="3" id="KW-1185">Reference proteome</keyword>
<gene>
    <name evidence="2" type="ORF">ALC57_07151</name>
</gene>
<accession>A0A195E5T2</accession>
<dbReference type="EMBL" id="KQ979608">
    <property type="protein sequence ID" value="KYN20247.1"/>
    <property type="molecule type" value="Genomic_DNA"/>
</dbReference>
<sequence length="290" mass="33185">MVVECELKVGWTIVKSRMRSEEEIVGQYEVLGRICWKDCSETRGKSSSLLAAFSKSKWIIRASFKARSFLKYGEARALGIVSTTQRTRTVGQLETIKLGKDKELVELRLKLIYISRNGHKSNSKNSTLFLWQSHNILAYFRRFSLTKPVSNMKGVNVERGNSFRNFFDETEDERDESAKACVDRDPRDFTVHRSSYKAPSTPGFFQQANEPKGSGAREKKKEQLRSRREMARLNASDKNHAGNYIRSRVNPDEVRKRVEITSKCGVTLHEVEELPTHLSTFVQSSLHNSG</sequence>
<evidence type="ECO:0000256" key="1">
    <source>
        <dbReference type="SAM" id="MobiDB-lite"/>
    </source>
</evidence>
<evidence type="ECO:0000313" key="3">
    <source>
        <dbReference type="Proteomes" id="UP000078492"/>
    </source>
</evidence>
<name>A0A195E5T2_9HYME</name>
<evidence type="ECO:0000313" key="2">
    <source>
        <dbReference type="EMBL" id="KYN20247.1"/>
    </source>
</evidence>
<protein>
    <submittedName>
        <fullName evidence="2">Uncharacterized protein</fullName>
    </submittedName>
</protein>
<feature type="compositionally biased region" description="Basic and acidic residues" evidence="1">
    <location>
        <begin position="215"/>
        <end position="227"/>
    </location>
</feature>
<feature type="region of interest" description="Disordered" evidence="1">
    <location>
        <begin position="194"/>
        <end position="227"/>
    </location>
</feature>
<dbReference type="AlphaFoldDB" id="A0A195E5T2"/>